<evidence type="ECO:0000313" key="2">
    <source>
        <dbReference type="Proteomes" id="UP000009169"/>
    </source>
</evidence>
<accession>F2Q3D2</accession>
<gene>
    <name evidence="1" type="ORF">TEQG_07611</name>
</gene>
<dbReference type="EMBL" id="DS995784">
    <property type="protein sequence ID" value="EGE08650.1"/>
    <property type="molecule type" value="Genomic_DNA"/>
</dbReference>
<sequence length="280" mass="31184">MASGKETPEGDSMLLIGLPEDTPQIQYTNMNQLYISVERRAAACCSDDTLSPFIVVRDILPTILQDLDSKYPDKSPRVTGDIPGNILVLEAMTRPPHETAAWALTGYIDNEVINMDLGEDVINSGTSRAKSEDTSFVKDPDGSFTLRHHHWPILAIEAGLSETEARLTIDARRWLETKGSETETVVTIKVGRAHPHITFKRWQHSEPQRVTRSTRQPAKVVEQVDVSHHSPVTNVTGQMVIPFRGIAGRGQQNSKEHDIEITKAAFESIARRVWVAQGFL</sequence>
<name>F2Q3D2_TRIEC</name>
<proteinExistence type="predicted"/>
<dbReference type="OrthoDB" id="76567at2759"/>
<keyword evidence="2" id="KW-1185">Reference proteome</keyword>
<organism evidence="1 2">
    <name type="scientific">Trichophyton equinum (strain ATCC MYA-4606 / CBS 127.97)</name>
    <name type="common">Horse ringworm fungus</name>
    <dbReference type="NCBI Taxonomy" id="559882"/>
    <lineage>
        <taxon>Eukaryota</taxon>
        <taxon>Fungi</taxon>
        <taxon>Dikarya</taxon>
        <taxon>Ascomycota</taxon>
        <taxon>Pezizomycotina</taxon>
        <taxon>Eurotiomycetes</taxon>
        <taxon>Eurotiomycetidae</taxon>
        <taxon>Onygenales</taxon>
        <taxon>Arthrodermataceae</taxon>
        <taxon>Trichophyton</taxon>
    </lineage>
</organism>
<evidence type="ECO:0000313" key="1">
    <source>
        <dbReference type="EMBL" id="EGE08650.1"/>
    </source>
</evidence>
<protein>
    <submittedName>
        <fullName evidence="1">Uncharacterized protein</fullName>
    </submittedName>
</protein>
<dbReference type="eggNOG" id="ENOG502T6QT">
    <property type="taxonomic scope" value="Eukaryota"/>
</dbReference>
<dbReference type="HOGENOM" id="CLU_058490_3_1_1"/>
<reference evidence="2" key="1">
    <citation type="journal article" date="2012" name="MBio">
        <title>Comparative genome analysis of Trichophyton rubrum and related dermatophytes reveals candidate genes involved in infection.</title>
        <authorList>
            <person name="Martinez D.A."/>
            <person name="Oliver B.G."/>
            <person name="Graeser Y."/>
            <person name="Goldberg J.M."/>
            <person name="Li W."/>
            <person name="Martinez-Rossi N.M."/>
            <person name="Monod M."/>
            <person name="Shelest E."/>
            <person name="Barton R.C."/>
            <person name="Birch E."/>
            <person name="Brakhage A.A."/>
            <person name="Chen Z."/>
            <person name="Gurr S.J."/>
            <person name="Heiman D."/>
            <person name="Heitman J."/>
            <person name="Kosti I."/>
            <person name="Rossi A."/>
            <person name="Saif S."/>
            <person name="Samalova M."/>
            <person name="Saunders C.W."/>
            <person name="Shea T."/>
            <person name="Summerbell R.C."/>
            <person name="Xu J."/>
            <person name="Young S."/>
            <person name="Zeng Q."/>
            <person name="Birren B.W."/>
            <person name="Cuomo C.A."/>
            <person name="White T.C."/>
        </authorList>
    </citation>
    <scope>NUCLEOTIDE SEQUENCE [LARGE SCALE GENOMIC DNA]</scope>
    <source>
        <strain evidence="2">ATCC MYA-4606 / CBS 127.97</strain>
    </source>
</reference>
<dbReference type="VEuPathDB" id="FungiDB:TEQG_07611"/>
<dbReference type="Proteomes" id="UP000009169">
    <property type="component" value="Unassembled WGS sequence"/>
</dbReference>
<dbReference type="AlphaFoldDB" id="F2Q3D2"/>